<evidence type="ECO:0000313" key="2">
    <source>
        <dbReference type="Proteomes" id="UP000320231"/>
    </source>
</evidence>
<name>A0A455UH31_9GAMM</name>
<dbReference type="Proteomes" id="UP000320231">
    <property type="component" value="Chromosome"/>
</dbReference>
<sequence length="74" mass="8501">MRSEQENDQGEWEKRDARYASLSSATAFIGWTDYVRSARLQANHNFDLKDAADRRSMVIPPSTYRSARKPILAP</sequence>
<reference evidence="1 2" key="1">
    <citation type="journal article" date="2019" name="Microbiol. Resour. Announc.">
        <title>Complete Genome Sequence of Halomonas sulfidaeris Strain Esulfide1 Isolated from a Metal Sulfide Rock at a Depth of 2,200 Meters, Obtained Using Nanopore Sequencing.</title>
        <authorList>
            <person name="Saito M."/>
            <person name="Nishigata A."/>
            <person name="Galipon J."/>
            <person name="Arakawa K."/>
        </authorList>
    </citation>
    <scope>NUCLEOTIDE SEQUENCE [LARGE SCALE GENOMIC DNA]</scope>
    <source>
        <strain evidence="1 2">ATCC BAA-803</strain>
    </source>
</reference>
<dbReference type="AlphaFoldDB" id="A0A455UH31"/>
<accession>A0A455UH31</accession>
<evidence type="ECO:0000313" key="1">
    <source>
        <dbReference type="EMBL" id="BBI65017.1"/>
    </source>
</evidence>
<gene>
    <name evidence="1" type="ORF">HSBAA_63230</name>
</gene>
<dbReference type="KEGG" id="hsr:HSBAA_63230"/>
<proteinExistence type="predicted"/>
<protein>
    <submittedName>
        <fullName evidence="1">Uncharacterized protein</fullName>
    </submittedName>
</protein>
<organism evidence="1 2">
    <name type="scientific">Vreelandella sulfidaeris</name>
    <dbReference type="NCBI Taxonomy" id="115553"/>
    <lineage>
        <taxon>Bacteria</taxon>
        <taxon>Pseudomonadati</taxon>
        <taxon>Pseudomonadota</taxon>
        <taxon>Gammaproteobacteria</taxon>
        <taxon>Oceanospirillales</taxon>
        <taxon>Halomonadaceae</taxon>
        <taxon>Vreelandella</taxon>
    </lineage>
</organism>
<dbReference type="EMBL" id="AP019514">
    <property type="protein sequence ID" value="BBI65017.1"/>
    <property type="molecule type" value="Genomic_DNA"/>
</dbReference>